<dbReference type="RefSeq" id="WP_271011735.1">
    <property type="nucleotide sequence ID" value="NZ_JAQIFT010000033.1"/>
</dbReference>
<gene>
    <name evidence="1" type="ORF">PBV87_07620</name>
</gene>
<protein>
    <submittedName>
        <fullName evidence="1">Uncharacterized protein</fullName>
    </submittedName>
</protein>
<proteinExistence type="predicted"/>
<dbReference type="EMBL" id="JAQIFT010000033">
    <property type="protein sequence ID" value="MDA3731346.1"/>
    <property type="molecule type" value="Genomic_DNA"/>
</dbReference>
<keyword evidence="2" id="KW-1185">Reference proteome</keyword>
<sequence>MKTDLPKTNLVLKRIAVKNIVDTKGVKKIMEHFADLSTVE</sequence>
<name>A0AA42DLV1_9FIRM</name>
<reference evidence="1" key="1">
    <citation type="journal article" date="2023" name="Int. J. Syst. Evol. Microbiol.">
        <title>&lt;i&gt;Holtiella tumoricola&lt;/i&gt; gen. nov. sp. nov., isolated from a human clinical sample.</title>
        <authorList>
            <person name="Allen-Vercoe E."/>
            <person name="Daigneault M.C."/>
            <person name="Vancuren S.J."/>
            <person name="Cochrane K."/>
            <person name="O'Neal L.L."/>
            <person name="Sankaranarayanan K."/>
            <person name="Lawson P.A."/>
        </authorList>
    </citation>
    <scope>NUCLEOTIDE SEQUENCE</scope>
    <source>
        <strain evidence="1">CC70A</strain>
    </source>
</reference>
<evidence type="ECO:0000313" key="2">
    <source>
        <dbReference type="Proteomes" id="UP001169242"/>
    </source>
</evidence>
<accession>A0AA42DLV1</accession>
<dbReference type="AlphaFoldDB" id="A0AA42DLV1"/>
<dbReference type="Proteomes" id="UP001169242">
    <property type="component" value="Unassembled WGS sequence"/>
</dbReference>
<evidence type="ECO:0000313" key="1">
    <source>
        <dbReference type="EMBL" id="MDA3731346.1"/>
    </source>
</evidence>
<organism evidence="1 2">
    <name type="scientific">Holtiella tumoricola</name>
    <dbReference type="NCBI Taxonomy" id="3018743"/>
    <lineage>
        <taxon>Bacteria</taxon>
        <taxon>Bacillati</taxon>
        <taxon>Bacillota</taxon>
        <taxon>Clostridia</taxon>
        <taxon>Lachnospirales</taxon>
        <taxon>Cellulosilyticaceae</taxon>
        <taxon>Holtiella</taxon>
    </lineage>
</organism>
<comment type="caution">
    <text evidence="1">The sequence shown here is derived from an EMBL/GenBank/DDBJ whole genome shotgun (WGS) entry which is preliminary data.</text>
</comment>